<evidence type="ECO:0000313" key="1">
    <source>
        <dbReference type="Proteomes" id="UP000095283"/>
    </source>
</evidence>
<evidence type="ECO:0000313" key="2">
    <source>
        <dbReference type="WBParaSite" id="Hba_05039"/>
    </source>
</evidence>
<accession>A0A1I7WJ99</accession>
<sequence>MDRIKKLDHLRNDIRGVLSMVQSVPGVTANKQKLLQIVGDLEECDIQVIELRNSALFRIRTCSNNFREYLDPRSQCSFE</sequence>
<keyword evidence="1" id="KW-1185">Reference proteome</keyword>
<protein>
    <submittedName>
        <fullName evidence="2">Metal-sensitive transcriptional regulator</fullName>
    </submittedName>
</protein>
<organism evidence="1 2">
    <name type="scientific">Heterorhabditis bacteriophora</name>
    <name type="common">Entomopathogenic nematode worm</name>
    <dbReference type="NCBI Taxonomy" id="37862"/>
    <lineage>
        <taxon>Eukaryota</taxon>
        <taxon>Metazoa</taxon>
        <taxon>Ecdysozoa</taxon>
        <taxon>Nematoda</taxon>
        <taxon>Chromadorea</taxon>
        <taxon>Rhabditida</taxon>
        <taxon>Rhabditina</taxon>
        <taxon>Rhabditomorpha</taxon>
        <taxon>Strongyloidea</taxon>
        <taxon>Heterorhabditidae</taxon>
        <taxon>Heterorhabditis</taxon>
    </lineage>
</organism>
<dbReference type="AlphaFoldDB" id="A0A1I7WJ99"/>
<proteinExistence type="predicted"/>
<reference evidence="2" key="1">
    <citation type="submission" date="2016-11" db="UniProtKB">
        <authorList>
            <consortium name="WormBaseParasite"/>
        </authorList>
    </citation>
    <scope>IDENTIFICATION</scope>
</reference>
<dbReference type="WBParaSite" id="Hba_05039">
    <property type="protein sequence ID" value="Hba_05039"/>
    <property type="gene ID" value="Hba_05039"/>
</dbReference>
<dbReference type="Proteomes" id="UP000095283">
    <property type="component" value="Unplaced"/>
</dbReference>
<name>A0A1I7WJ99_HETBA</name>